<keyword evidence="1" id="KW-0472">Membrane</keyword>
<keyword evidence="1" id="KW-1133">Transmembrane helix</keyword>
<dbReference type="AlphaFoldDB" id="A0A854QNM1"/>
<reference evidence="3 4" key="1">
    <citation type="submission" date="2017-06" db="EMBL/GenBank/DDBJ databases">
        <title>Global population genomics of the pathogenic fungus Cryptococcus neoformans var. grubii.</title>
        <authorList>
            <person name="Cuomo C."/>
            <person name="Litvintseva A."/>
            <person name="Chen Y."/>
            <person name="Young S."/>
            <person name="Zeng Q."/>
            <person name="Chapman S."/>
            <person name="Gujja S."/>
            <person name="Saif S."/>
            <person name="Birren B."/>
        </authorList>
    </citation>
    <scope>NUCLEOTIDE SEQUENCE [LARGE SCALE GENOMIC DNA]</scope>
    <source>
        <strain evidence="3 4">Tu259-1</strain>
    </source>
</reference>
<keyword evidence="1" id="KW-0812">Transmembrane</keyword>
<dbReference type="Proteomes" id="UP000199727">
    <property type="component" value="Unassembled WGS sequence"/>
</dbReference>
<name>A0A854QNM1_CRYNE</name>
<sequence>MRVKCERPPYEEYLWVWWAWWGHRRAPVGWIFGLLVGGLSLATFGVAVLFKRAILNGTRSSDVHYGMGAFMPLVIHFLTLDTFISSVMYFVKIKSNIFTLLNPPDPSPTVLMLPSSSKPMQHIRQTNGGSFFAPRQPTMVRDTGYTANPNGYGTYGYAEEGMGEKVWSDADAPPLPPAEPLDPETIRWLSAYPADPELTSLISSLCANKPNDDFLLSSVGLLYLRPETEQEQALLVPPMGVIRKELIEDAHLDPSPYVEQVSTGELAHNSIEVMVATLGDTFWWNGLARDCQEYAEKCRVCNERKRKKEIEAQAGMTAVPWTGITGWTQGMTAVGESEMAAEMAMAMKKAAEEADKAKL</sequence>
<dbReference type="Gene3D" id="1.10.340.70">
    <property type="match status" value="1"/>
</dbReference>
<gene>
    <name evidence="3" type="ORF">C361_02064</name>
</gene>
<evidence type="ECO:0000256" key="1">
    <source>
        <dbReference type="SAM" id="Phobius"/>
    </source>
</evidence>
<accession>A0A854QNM1</accession>
<dbReference type="EMBL" id="AMKT01000028">
    <property type="protein sequence ID" value="OXG25063.1"/>
    <property type="molecule type" value="Genomic_DNA"/>
</dbReference>
<feature type="transmembrane region" description="Helical" evidence="1">
    <location>
        <begin position="28"/>
        <end position="50"/>
    </location>
</feature>
<evidence type="ECO:0000313" key="3">
    <source>
        <dbReference type="EMBL" id="OXG25063.1"/>
    </source>
</evidence>
<comment type="caution">
    <text evidence="3">The sequence shown here is derived from an EMBL/GenBank/DDBJ whole genome shotgun (WGS) entry which is preliminary data.</text>
</comment>
<evidence type="ECO:0000313" key="4">
    <source>
        <dbReference type="Proteomes" id="UP000199727"/>
    </source>
</evidence>
<proteinExistence type="predicted"/>
<organism evidence="3 4">
    <name type="scientific">Cryptococcus neoformans Tu259-1</name>
    <dbReference type="NCBI Taxonomy" id="1230072"/>
    <lineage>
        <taxon>Eukaryota</taxon>
        <taxon>Fungi</taxon>
        <taxon>Dikarya</taxon>
        <taxon>Basidiomycota</taxon>
        <taxon>Agaricomycotina</taxon>
        <taxon>Tremellomycetes</taxon>
        <taxon>Tremellales</taxon>
        <taxon>Cryptococcaceae</taxon>
        <taxon>Cryptococcus</taxon>
        <taxon>Cryptococcus neoformans species complex</taxon>
    </lineage>
</organism>
<dbReference type="Pfam" id="PF17921">
    <property type="entry name" value="Integrase_H2C2"/>
    <property type="match status" value="1"/>
</dbReference>
<evidence type="ECO:0000259" key="2">
    <source>
        <dbReference type="Pfam" id="PF17921"/>
    </source>
</evidence>
<dbReference type="OrthoDB" id="2574195at2759"/>
<feature type="transmembrane region" description="Helical" evidence="1">
    <location>
        <begin position="70"/>
        <end position="91"/>
    </location>
</feature>
<protein>
    <recommendedName>
        <fullName evidence="2">Integrase zinc-binding domain-containing protein</fullName>
    </recommendedName>
</protein>
<feature type="domain" description="Integrase zinc-binding" evidence="2">
    <location>
        <begin position="266"/>
        <end position="306"/>
    </location>
</feature>
<dbReference type="InterPro" id="IPR041588">
    <property type="entry name" value="Integrase_H2C2"/>
</dbReference>